<dbReference type="InterPro" id="IPR024423">
    <property type="entry name" value="DUF3050"/>
</dbReference>
<evidence type="ECO:0000313" key="1">
    <source>
        <dbReference type="EMBL" id="MBO0931084.1"/>
    </source>
</evidence>
<accession>A0A939G2X5</accession>
<dbReference type="Gene3D" id="1.20.910.10">
    <property type="entry name" value="Heme oxygenase-like"/>
    <property type="match status" value="1"/>
</dbReference>
<dbReference type="Proteomes" id="UP000664795">
    <property type="component" value="Unassembled WGS sequence"/>
</dbReference>
<sequence>MNNQLDNVRKAIEPLRQQIINHKVYGVIDDIDDLRIFMQHHVVAVWDFMSLLKTLQNNLTCTSVPWFPKGSADTRYLINEIVIGEESDVDEAGNRLSHFELYLNAMQQSGADTGRINTLLNTLQRTGDLNQAFDAANFPESARRFVEFTFGVINSGQEYLQAAVFTFGREDLIPGMFLSIVNDLNAKFPESISTFKYYLDRHIEVDGDHHSHLALQMTESLCGTDEQKWREVEAATIESLQKRIGLWDGVYDDIMAHRGELAFS</sequence>
<evidence type="ECO:0000313" key="2">
    <source>
        <dbReference type="Proteomes" id="UP000664795"/>
    </source>
</evidence>
<protein>
    <submittedName>
        <fullName evidence="1">DUF3050 domain-containing protein</fullName>
    </submittedName>
</protein>
<gene>
    <name evidence="1" type="ORF">J2I48_08780</name>
</gene>
<dbReference type="SUPFAM" id="SSF48613">
    <property type="entry name" value="Heme oxygenase-like"/>
    <property type="match status" value="1"/>
</dbReference>
<organism evidence="1 2">
    <name type="scientific">Fibrella aquatilis</name>
    <dbReference type="NCBI Taxonomy" id="2817059"/>
    <lineage>
        <taxon>Bacteria</taxon>
        <taxon>Pseudomonadati</taxon>
        <taxon>Bacteroidota</taxon>
        <taxon>Cytophagia</taxon>
        <taxon>Cytophagales</taxon>
        <taxon>Spirosomataceae</taxon>
        <taxon>Fibrella</taxon>
    </lineage>
</organism>
<dbReference type="Pfam" id="PF11251">
    <property type="entry name" value="DUF3050"/>
    <property type="match status" value="1"/>
</dbReference>
<dbReference type="EMBL" id="JAFMYU010000005">
    <property type="protein sequence ID" value="MBO0931084.1"/>
    <property type="molecule type" value="Genomic_DNA"/>
</dbReference>
<comment type="caution">
    <text evidence="1">The sequence shown here is derived from an EMBL/GenBank/DDBJ whole genome shotgun (WGS) entry which is preliminary data.</text>
</comment>
<keyword evidence="2" id="KW-1185">Reference proteome</keyword>
<name>A0A939G2X5_9BACT</name>
<dbReference type="InterPro" id="IPR016084">
    <property type="entry name" value="Haem_Oase-like_multi-hlx"/>
</dbReference>
<reference evidence="1 2" key="1">
    <citation type="submission" date="2021-03" db="EMBL/GenBank/DDBJ databases">
        <title>Fibrella sp. HMF5036 genome sequencing and assembly.</title>
        <authorList>
            <person name="Kang H."/>
            <person name="Kim H."/>
            <person name="Bae S."/>
            <person name="Joh K."/>
        </authorList>
    </citation>
    <scope>NUCLEOTIDE SEQUENCE [LARGE SCALE GENOMIC DNA]</scope>
    <source>
        <strain evidence="1 2">HMF5036</strain>
    </source>
</reference>
<proteinExistence type="predicted"/>
<dbReference type="RefSeq" id="WP_207335042.1">
    <property type="nucleotide sequence ID" value="NZ_JAFMYU010000005.1"/>
</dbReference>
<dbReference type="AlphaFoldDB" id="A0A939G2X5"/>